<feature type="domain" description="C2H2-type" evidence="15">
    <location>
        <begin position="448"/>
        <end position="475"/>
    </location>
</feature>
<name>A0A8T2K6U7_9PIPI</name>
<dbReference type="FunFam" id="3.30.160.60:FF:000324">
    <property type="entry name" value="Early growth response protein 4"/>
    <property type="match status" value="1"/>
</dbReference>
<evidence type="ECO:0000256" key="11">
    <source>
        <dbReference type="ARBA" id="ARBA00023163"/>
    </source>
</evidence>
<dbReference type="GO" id="GO:0005634">
    <property type="term" value="C:nucleus"/>
    <property type="evidence" value="ECO:0007669"/>
    <property type="project" value="UniProtKB-SubCell"/>
</dbReference>
<evidence type="ECO:0000256" key="7">
    <source>
        <dbReference type="ARBA" id="ARBA00022771"/>
    </source>
</evidence>
<evidence type="ECO:0000259" key="15">
    <source>
        <dbReference type="PROSITE" id="PS50157"/>
    </source>
</evidence>
<sequence length="524" mass="58809">MEHGLSLTHGDQQQQQLLSASGKSKGDSQQNLQRDQPDTIIPVLSRMDLPCQDTLYPKYQGDSDGKEEGDPQPSERKETPAGGFSEVGDFNSPDNGDTSDFFFPSSMPSPPLPLNYSGSFFIETNPENPPDQEALFTIMSGILGVSPFSAPQQLIRQESLYSVPEALQNHMDLYSNSQTNLSISVQKSHHSQLYSAFSSTEDLHQVPSSPSLGSSCSSQCFFDSKVTPSKHDMEVSPESPTMDPFNSPCPPWDGPTGQNFTPSTFQLDPFHQTESSNNVFHPMDSKVETVLSSCCQPHLNEMSQDSVHLNTIDFTCQSDGYHPSHCDFNETKMDLKSHIMEDFKYQFNPQVPELPNQEEFIHNQSSPLLSTDFLGHSPTAGNFLPTPSGEHLVEPKKKYRRNKFPGKCFRPKPHEKAFACPVESCIRSFARSDELNRHLRIHTGHKPFQCRICLRNFSRSDHLTTHIRTHTGEKPFSCDLCGRRFARSDEKKRHGKVHMKQKARTEEKLKGLGFYSVGLSFGTL</sequence>
<keyword evidence="10" id="KW-0238">DNA-binding</keyword>
<evidence type="ECO:0000313" key="17">
    <source>
        <dbReference type="Proteomes" id="UP000812440"/>
    </source>
</evidence>
<dbReference type="GO" id="GO:0000981">
    <property type="term" value="F:DNA-binding transcription factor activity, RNA polymerase II-specific"/>
    <property type="evidence" value="ECO:0007669"/>
    <property type="project" value="TreeGrafter"/>
</dbReference>
<evidence type="ECO:0000256" key="6">
    <source>
        <dbReference type="ARBA" id="ARBA00022737"/>
    </source>
</evidence>
<dbReference type="GO" id="GO:0008270">
    <property type="term" value="F:zinc ion binding"/>
    <property type="evidence" value="ECO:0007669"/>
    <property type="project" value="UniProtKB-KW"/>
</dbReference>
<comment type="similarity">
    <text evidence="3">Belongs to the EGR C2H2-type zinc-finger protein family.</text>
</comment>
<feature type="compositionally biased region" description="Polar residues" evidence="14">
    <location>
        <begin position="9"/>
        <end position="34"/>
    </location>
</feature>
<feature type="domain" description="C2H2-type" evidence="15">
    <location>
        <begin position="476"/>
        <end position="503"/>
    </location>
</feature>
<dbReference type="PROSITE" id="PS00028">
    <property type="entry name" value="ZINC_FINGER_C2H2_1"/>
    <property type="match status" value="3"/>
</dbReference>
<protein>
    <recommendedName>
        <fullName evidence="15">C2H2-type domain-containing protein</fullName>
    </recommendedName>
</protein>
<evidence type="ECO:0000256" key="12">
    <source>
        <dbReference type="ARBA" id="ARBA00023242"/>
    </source>
</evidence>
<evidence type="ECO:0000256" key="10">
    <source>
        <dbReference type="ARBA" id="ARBA00023125"/>
    </source>
</evidence>
<keyword evidence="11" id="KW-0804">Transcription</keyword>
<dbReference type="InterPro" id="IPR013087">
    <property type="entry name" value="Znf_C2H2_type"/>
</dbReference>
<comment type="caution">
    <text evidence="16">The sequence shown here is derived from an EMBL/GenBank/DDBJ whole genome shotgun (WGS) entry which is preliminary data.</text>
</comment>
<dbReference type="AlphaFoldDB" id="A0A8T2K6U7"/>
<dbReference type="InterPro" id="IPR036236">
    <property type="entry name" value="Znf_C2H2_sf"/>
</dbReference>
<dbReference type="EMBL" id="JAACNH010000001">
    <property type="protein sequence ID" value="KAG8453235.1"/>
    <property type="molecule type" value="Genomic_DNA"/>
</dbReference>
<accession>A0A8T2K6U7</accession>
<dbReference type="GO" id="GO:0000978">
    <property type="term" value="F:RNA polymerase II cis-regulatory region sequence-specific DNA binding"/>
    <property type="evidence" value="ECO:0007669"/>
    <property type="project" value="TreeGrafter"/>
</dbReference>
<evidence type="ECO:0000256" key="3">
    <source>
        <dbReference type="ARBA" id="ARBA00005682"/>
    </source>
</evidence>
<evidence type="ECO:0000256" key="5">
    <source>
        <dbReference type="ARBA" id="ARBA00022723"/>
    </source>
</evidence>
<dbReference type="FunFam" id="3.30.160.60:FF:000419">
    <property type="entry name" value="Early growth response protein 4"/>
    <property type="match status" value="1"/>
</dbReference>
<dbReference type="PROSITE" id="PS50157">
    <property type="entry name" value="ZINC_FINGER_C2H2_2"/>
    <property type="match status" value="3"/>
</dbReference>
<evidence type="ECO:0000256" key="14">
    <source>
        <dbReference type="SAM" id="MobiDB-lite"/>
    </source>
</evidence>
<keyword evidence="12" id="KW-0539">Nucleus</keyword>
<feature type="region of interest" description="Disordered" evidence="14">
    <location>
        <begin position="1"/>
        <end position="106"/>
    </location>
</feature>
<dbReference type="FunFam" id="3.30.160.60:FF:000100">
    <property type="entry name" value="Zinc finger 45-like"/>
    <property type="match status" value="1"/>
</dbReference>
<dbReference type="Pfam" id="PF00096">
    <property type="entry name" value="zf-C2H2"/>
    <property type="match status" value="1"/>
</dbReference>
<evidence type="ECO:0000256" key="13">
    <source>
        <dbReference type="PROSITE-ProRule" id="PRU00042"/>
    </source>
</evidence>
<dbReference type="Gene3D" id="3.30.160.60">
    <property type="entry name" value="Classic Zinc Finger"/>
    <property type="match status" value="3"/>
</dbReference>
<keyword evidence="9" id="KW-0805">Transcription regulation</keyword>
<dbReference type="OrthoDB" id="8197458at2759"/>
<dbReference type="PANTHER" id="PTHR23235:SF58">
    <property type="entry name" value="EARLY GROWTH RESPONSE PROTEIN 4"/>
    <property type="match status" value="1"/>
</dbReference>
<dbReference type="Proteomes" id="UP000812440">
    <property type="component" value="Chromosome 1"/>
</dbReference>
<evidence type="ECO:0000256" key="9">
    <source>
        <dbReference type="ARBA" id="ARBA00023015"/>
    </source>
</evidence>
<feature type="compositionally biased region" description="Basic and acidic residues" evidence="14">
    <location>
        <begin position="61"/>
        <end position="79"/>
    </location>
</feature>
<keyword evidence="6" id="KW-0677">Repeat</keyword>
<evidence type="ECO:0000313" key="16">
    <source>
        <dbReference type="EMBL" id="KAG8453235.1"/>
    </source>
</evidence>
<gene>
    <name evidence="16" type="ORF">GDO86_000024</name>
</gene>
<reference evidence="16" key="1">
    <citation type="thesis" date="2020" institute="ProQuest LLC" country="789 East Eisenhower Parkway, Ann Arbor, MI, USA">
        <title>Comparative Genomics and Chromosome Evolution.</title>
        <authorList>
            <person name="Mudd A.B."/>
        </authorList>
    </citation>
    <scope>NUCLEOTIDE SEQUENCE</scope>
    <source>
        <strain evidence="16">Female2</strain>
        <tissue evidence="16">Blood</tissue>
    </source>
</reference>
<dbReference type="SMART" id="SM00355">
    <property type="entry name" value="ZnF_C2H2"/>
    <property type="match status" value="3"/>
</dbReference>
<organism evidence="16 17">
    <name type="scientific">Hymenochirus boettgeri</name>
    <name type="common">Congo dwarf clawed frog</name>
    <dbReference type="NCBI Taxonomy" id="247094"/>
    <lineage>
        <taxon>Eukaryota</taxon>
        <taxon>Metazoa</taxon>
        <taxon>Chordata</taxon>
        <taxon>Craniata</taxon>
        <taxon>Vertebrata</taxon>
        <taxon>Euteleostomi</taxon>
        <taxon>Amphibia</taxon>
        <taxon>Batrachia</taxon>
        <taxon>Anura</taxon>
        <taxon>Pipoidea</taxon>
        <taxon>Pipidae</taxon>
        <taxon>Pipinae</taxon>
        <taxon>Hymenochirus</taxon>
    </lineage>
</organism>
<keyword evidence="7 13" id="KW-0863">Zinc-finger</keyword>
<comment type="function">
    <text evidence="1">May be involved in transcriptional regulation.</text>
</comment>
<dbReference type="PANTHER" id="PTHR23235">
    <property type="entry name" value="KRUEPPEL-LIKE TRANSCRIPTION FACTOR"/>
    <property type="match status" value="1"/>
</dbReference>
<keyword evidence="5" id="KW-0479">Metal-binding</keyword>
<proteinExistence type="inferred from homology"/>
<feature type="domain" description="C2H2-type" evidence="15">
    <location>
        <begin position="418"/>
        <end position="447"/>
    </location>
</feature>
<dbReference type="SUPFAM" id="SSF57667">
    <property type="entry name" value="beta-beta-alpha zinc fingers"/>
    <property type="match status" value="2"/>
</dbReference>
<evidence type="ECO:0000256" key="1">
    <source>
        <dbReference type="ARBA" id="ARBA00003767"/>
    </source>
</evidence>
<evidence type="ECO:0000256" key="2">
    <source>
        <dbReference type="ARBA" id="ARBA00004123"/>
    </source>
</evidence>
<keyword evidence="17" id="KW-1185">Reference proteome</keyword>
<evidence type="ECO:0000256" key="4">
    <source>
        <dbReference type="ARBA" id="ARBA00006991"/>
    </source>
</evidence>
<comment type="similarity">
    <text evidence="4">Belongs to the krueppel C2H2-type zinc-finger protein family.</text>
</comment>
<evidence type="ECO:0000256" key="8">
    <source>
        <dbReference type="ARBA" id="ARBA00022833"/>
    </source>
</evidence>
<keyword evidence="8" id="KW-0862">Zinc</keyword>
<comment type="subcellular location">
    <subcellularLocation>
        <location evidence="2">Nucleus</location>
    </subcellularLocation>
</comment>